<dbReference type="InterPro" id="IPR042099">
    <property type="entry name" value="ANL_N_sf"/>
</dbReference>
<dbReference type="AlphaFoldDB" id="A0A4R4N9F4"/>
<proteinExistence type="inferred from homology"/>
<dbReference type="GO" id="GO:0070566">
    <property type="term" value="F:adenylyltransferase activity"/>
    <property type="evidence" value="ECO:0007669"/>
    <property type="project" value="TreeGrafter"/>
</dbReference>
<keyword evidence="9" id="KW-1185">Reference proteome</keyword>
<dbReference type="SUPFAM" id="SSF56801">
    <property type="entry name" value="Acetyl-CoA synthetase-like"/>
    <property type="match status" value="1"/>
</dbReference>
<dbReference type="GO" id="GO:0006633">
    <property type="term" value="P:fatty acid biosynthetic process"/>
    <property type="evidence" value="ECO:0007669"/>
    <property type="project" value="TreeGrafter"/>
</dbReference>
<dbReference type="Pfam" id="PF00501">
    <property type="entry name" value="AMP-binding"/>
    <property type="match status" value="1"/>
</dbReference>
<dbReference type="OrthoDB" id="3671040at2"/>
<dbReference type="RefSeq" id="WP_131944482.1">
    <property type="nucleotide sequence ID" value="NZ_SMJW01000297.1"/>
</dbReference>
<keyword evidence="4" id="KW-0443">Lipid metabolism</keyword>
<feature type="non-terminal residue" evidence="8">
    <location>
        <position position="587"/>
    </location>
</feature>
<dbReference type="Gene3D" id="3.30.300.30">
    <property type="match status" value="1"/>
</dbReference>
<evidence type="ECO:0000259" key="7">
    <source>
        <dbReference type="Pfam" id="PF23024"/>
    </source>
</evidence>
<evidence type="ECO:0000259" key="6">
    <source>
        <dbReference type="Pfam" id="PF00501"/>
    </source>
</evidence>
<feature type="domain" description="AMP-binding enzyme C-terminal" evidence="7">
    <location>
        <begin position="463"/>
        <end position="575"/>
    </location>
</feature>
<accession>A0A4R4N9F4</accession>
<dbReference type="PANTHER" id="PTHR22754">
    <property type="entry name" value="DISCO-INTERACTING PROTEIN 2 DIP2 -RELATED"/>
    <property type="match status" value="1"/>
</dbReference>
<gene>
    <name evidence="8" type="ORF">E1284_35175</name>
</gene>
<evidence type="ECO:0000256" key="2">
    <source>
        <dbReference type="ARBA" id="ARBA00022598"/>
    </source>
</evidence>
<dbReference type="FunFam" id="3.40.50.12780:FF:000013">
    <property type="entry name" value="Long-chain-fatty-acid--AMP ligase FadD32"/>
    <property type="match status" value="1"/>
</dbReference>
<dbReference type="Gene3D" id="3.40.50.12780">
    <property type="entry name" value="N-terminal domain of ligase-like"/>
    <property type="match status" value="1"/>
</dbReference>
<evidence type="ECO:0000313" key="8">
    <source>
        <dbReference type="EMBL" id="TDC05608.1"/>
    </source>
</evidence>
<protein>
    <submittedName>
        <fullName evidence="8">Fatty acyl-AMP ligase</fullName>
    </submittedName>
</protein>
<dbReference type="GO" id="GO:0016874">
    <property type="term" value="F:ligase activity"/>
    <property type="evidence" value="ECO:0007669"/>
    <property type="project" value="UniProtKB-KW"/>
</dbReference>
<keyword evidence="2 8" id="KW-0436">Ligase</keyword>
<feature type="region of interest" description="Disordered" evidence="5">
    <location>
        <begin position="1"/>
        <end position="20"/>
    </location>
</feature>
<dbReference type="Pfam" id="PF23024">
    <property type="entry name" value="AMP-dom_DIP2-like"/>
    <property type="match status" value="1"/>
</dbReference>
<comment type="caution">
    <text evidence="8">The sequence shown here is derived from an EMBL/GenBank/DDBJ whole genome shotgun (WGS) entry which is preliminary data.</text>
</comment>
<evidence type="ECO:0000256" key="4">
    <source>
        <dbReference type="ARBA" id="ARBA00023098"/>
    </source>
</evidence>
<evidence type="ECO:0000256" key="1">
    <source>
        <dbReference type="ARBA" id="ARBA00006432"/>
    </source>
</evidence>
<dbReference type="Proteomes" id="UP000295431">
    <property type="component" value="Unassembled WGS sequence"/>
</dbReference>
<keyword evidence="3" id="KW-0276">Fatty acid metabolism</keyword>
<name>A0A4R4N9F4_9ACTN</name>
<dbReference type="CDD" id="cd05931">
    <property type="entry name" value="FAAL"/>
    <property type="match status" value="1"/>
</dbReference>
<dbReference type="GO" id="GO:0071766">
    <property type="term" value="P:Actinobacterium-type cell wall biogenesis"/>
    <property type="evidence" value="ECO:0007669"/>
    <property type="project" value="UniProtKB-ARBA"/>
</dbReference>
<dbReference type="InterPro" id="IPR040097">
    <property type="entry name" value="FAAL/FAAC"/>
</dbReference>
<organism evidence="8 9">
    <name type="scientific">Actinomadura bangladeshensis</name>
    <dbReference type="NCBI Taxonomy" id="453573"/>
    <lineage>
        <taxon>Bacteria</taxon>
        <taxon>Bacillati</taxon>
        <taxon>Actinomycetota</taxon>
        <taxon>Actinomycetes</taxon>
        <taxon>Streptosporangiales</taxon>
        <taxon>Thermomonosporaceae</taxon>
        <taxon>Actinomadura</taxon>
    </lineage>
</organism>
<dbReference type="EMBL" id="SMJW01000297">
    <property type="protein sequence ID" value="TDC05608.1"/>
    <property type="molecule type" value="Genomic_DNA"/>
</dbReference>
<dbReference type="PANTHER" id="PTHR22754:SF32">
    <property type="entry name" value="DISCO-INTERACTING PROTEIN 2"/>
    <property type="match status" value="1"/>
</dbReference>
<evidence type="ECO:0000313" key="9">
    <source>
        <dbReference type="Proteomes" id="UP000295431"/>
    </source>
</evidence>
<feature type="compositionally biased region" description="Polar residues" evidence="5">
    <location>
        <begin position="1"/>
        <end position="10"/>
    </location>
</feature>
<dbReference type="GO" id="GO:0005886">
    <property type="term" value="C:plasma membrane"/>
    <property type="evidence" value="ECO:0007669"/>
    <property type="project" value="TreeGrafter"/>
</dbReference>
<reference evidence="8 9" key="1">
    <citation type="submission" date="2019-03" db="EMBL/GenBank/DDBJ databases">
        <title>Draft genome sequences of novel Actinobacteria.</title>
        <authorList>
            <person name="Sahin N."/>
            <person name="Ay H."/>
            <person name="Saygin H."/>
        </authorList>
    </citation>
    <scope>NUCLEOTIDE SEQUENCE [LARGE SCALE GENOMIC DNA]</scope>
    <source>
        <strain evidence="8 9">DSM 45347</strain>
    </source>
</reference>
<dbReference type="InterPro" id="IPR045851">
    <property type="entry name" value="AMP-bd_C_sf"/>
</dbReference>
<evidence type="ECO:0000256" key="5">
    <source>
        <dbReference type="SAM" id="MobiDB-lite"/>
    </source>
</evidence>
<dbReference type="InterPro" id="IPR025110">
    <property type="entry name" value="AMP-bd_C"/>
</dbReference>
<evidence type="ECO:0000256" key="3">
    <source>
        <dbReference type="ARBA" id="ARBA00022832"/>
    </source>
</evidence>
<dbReference type="InterPro" id="IPR000873">
    <property type="entry name" value="AMP-dep_synth/lig_dom"/>
</dbReference>
<feature type="domain" description="AMP-dependent synthetase/ligase" evidence="6">
    <location>
        <begin position="29"/>
        <end position="419"/>
    </location>
</feature>
<comment type="similarity">
    <text evidence="1">Belongs to the ATP-dependent AMP-binding enzyme family.</text>
</comment>
<sequence>MSGGTMTRFNQIEDHWGGPEPETVAGVLRHHVRRTPDRLAYRFRTGLGGESESWTYRDLDARARAVAGRLQREGLRSRPVLLLLPPGLEYVAGFLGCLYAGAIAVPAYPPDGGRTGGTTARLAAVAENARAEWALVDGDQKGPLPGLRRLAPAECGPDDAETYRDPGPTPGSLAFLQYTSGSTAAPKGVMVSNENLVANLRAIHLMMAHDRDSVLVSWLPPYHDMGLIGGLLTPLYGGIPAHLMAPKTFIQRPLLWLETISATRATTAISPNFGFDYCLRRISAEQAAGLDLSSWRLALNGAEPVRADTLDAFAERFAAAGFDRRALLPCYGLAEATLLVSGAAADRPPKIGSLDAEALEQGRAEAAPPGRRAVRSVGCGPAADRVGVAIVDPATRRRLPAGRVGEVWVRGPGVARGYWRDADATRETFQARIEDGDGAPHLRTGDLGFEWDGELHIAGRLKDVVIVQGRNHYPQDVELTAERVDEAVRAGCGAAFGVEVDGAEELVIVCELDAHRAGDTGDLLARIRAAVAREHDVAPHAVVLVKRGAVGKTTSGKIQRRACRDAFLSLTLPVIAASVTRDPAPEP</sequence>